<name>A0AC60PMY0_IXOPE</name>
<evidence type="ECO:0000313" key="2">
    <source>
        <dbReference type="Proteomes" id="UP000805193"/>
    </source>
</evidence>
<organism evidence="1 2">
    <name type="scientific">Ixodes persulcatus</name>
    <name type="common">Taiga tick</name>
    <dbReference type="NCBI Taxonomy" id="34615"/>
    <lineage>
        <taxon>Eukaryota</taxon>
        <taxon>Metazoa</taxon>
        <taxon>Ecdysozoa</taxon>
        <taxon>Arthropoda</taxon>
        <taxon>Chelicerata</taxon>
        <taxon>Arachnida</taxon>
        <taxon>Acari</taxon>
        <taxon>Parasitiformes</taxon>
        <taxon>Ixodida</taxon>
        <taxon>Ixodoidea</taxon>
        <taxon>Ixodidae</taxon>
        <taxon>Ixodinae</taxon>
        <taxon>Ixodes</taxon>
    </lineage>
</organism>
<evidence type="ECO:0000313" key="1">
    <source>
        <dbReference type="EMBL" id="KAG0422191.1"/>
    </source>
</evidence>
<comment type="caution">
    <text evidence="1">The sequence shown here is derived from an EMBL/GenBank/DDBJ whole genome shotgun (WGS) entry which is preliminary data.</text>
</comment>
<gene>
    <name evidence="1" type="ORF">HPB47_001987</name>
</gene>
<accession>A0AC60PMY0</accession>
<keyword evidence="2" id="KW-1185">Reference proteome</keyword>
<sequence>MERRLAQAVGPVAPTSNATGRGPRTTRGRTATATTSRSACDATSFYLGATLLLSVASSMGLLVRFDGDQVSALARHQGLDVTRSRNVVRLGPSPYRGLPEALFLVNLQGGVHRICATLDDDDLAFLGDEAKLAPVGCISYYSISSADEDYRSGVDGHVSLTADVAADGRARALVRWPRRAELGRAAFPEFAPAGCAAKRPGHCKQMRNLAMSCSLVSLILMGASALVGGFGICKRQLSAVMVTGVMFILSVFTTCFMHFKRTVPQGVLTGTDFDRGVPTEFLRTDTPPCGWGIMLCVLTSVFWLVMARVMRF</sequence>
<proteinExistence type="predicted"/>
<protein>
    <submittedName>
        <fullName evidence="1">Uncharacterized protein</fullName>
    </submittedName>
</protein>
<reference evidence="1 2" key="1">
    <citation type="journal article" date="2020" name="Cell">
        <title>Large-Scale Comparative Analyses of Tick Genomes Elucidate Their Genetic Diversity and Vector Capacities.</title>
        <authorList>
            <consortium name="Tick Genome and Microbiome Consortium (TIGMIC)"/>
            <person name="Jia N."/>
            <person name="Wang J."/>
            <person name="Shi W."/>
            <person name="Du L."/>
            <person name="Sun Y."/>
            <person name="Zhan W."/>
            <person name="Jiang J.F."/>
            <person name="Wang Q."/>
            <person name="Zhang B."/>
            <person name="Ji P."/>
            <person name="Bell-Sakyi L."/>
            <person name="Cui X.M."/>
            <person name="Yuan T.T."/>
            <person name="Jiang B.G."/>
            <person name="Yang W.F."/>
            <person name="Lam T.T."/>
            <person name="Chang Q.C."/>
            <person name="Ding S.J."/>
            <person name="Wang X.J."/>
            <person name="Zhu J.G."/>
            <person name="Ruan X.D."/>
            <person name="Zhao L."/>
            <person name="Wei J.T."/>
            <person name="Ye R.Z."/>
            <person name="Que T.C."/>
            <person name="Du C.H."/>
            <person name="Zhou Y.H."/>
            <person name="Cheng J.X."/>
            <person name="Dai P.F."/>
            <person name="Guo W.B."/>
            <person name="Han X.H."/>
            <person name="Huang E.J."/>
            <person name="Li L.F."/>
            <person name="Wei W."/>
            <person name="Gao Y.C."/>
            <person name="Liu J.Z."/>
            <person name="Shao H.Z."/>
            <person name="Wang X."/>
            <person name="Wang C.C."/>
            <person name="Yang T.C."/>
            <person name="Huo Q.B."/>
            <person name="Li W."/>
            <person name="Chen H.Y."/>
            <person name="Chen S.E."/>
            <person name="Zhou L.G."/>
            <person name="Ni X.B."/>
            <person name="Tian J.H."/>
            <person name="Sheng Y."/>
            <person name="Liu T."/>
            <person name="Pan Y.S."/>
            <person name="Xia L.Y."/>
            <person name="Li J."/>
            <person name="Zhao F."/>
            <person name="Cao W.C."/>
        </authorList>
    </citation>
    <scope>NUCLEOTIDE SEQUENCE [LARGE SCALE GENOMIC DNA]</scope>
    <source>
        <strain evidence="1">Iper-2018</strain>
    </source>
</reference>
<dbReference type="Proteomes" id="UP000805193">
    <property type="component" value="Unassembled WGS sequence"/>
</dbReference>
<dbReference type="EMBL" id="JABSTQ010010262">
    <property type="protein sequence ID" value="KAG0422191.1"/>
    <property type="molecule type" value="Genomic_DNA"/>
</dbReference>